<dbReference type="Proteomes" id="UP001183615">
    <property type="component" value="Unassembled WGS sequence"/>
</dbReference>
<name>A0ABU2RWU3_9ACTN</name>
<comment type="caution">
    <text evidence="1">The sequence shown here is derived from an EMBL/GenBank/DDBJ whole genome shotgun (WGS) entry which is preliminary data.</text>
</comment>
<proteinExistence type="predicted"/>
<evidence type="ECO:0000313" key="1">
    <source>
        <dbReference type="EMBL" id="MDT0441221.1"/>
    </source>
</evidence>
<protein>
    <submittedName>
        <fullName evidence="1">Uncharacterized protein</fullName>
    </submittedName>
</protein>
<evidence type="ECO:0000313" key="2">
    <source>
        <dbReference type="Proteomes" id="UP001183615"/>
    </source>
</evidence>
<gene>
    <name evidence="1" type="ORF">RM779_01215</name>
</gene>
<sequence length="81" mass="8675">MIGGVLVSVEVDAATIARGDQLMIGGGTFTVTDMTAMRGGAKRLVFSSGESFVRTRTTTLWAARRHIPLRLGRRRPPASTS</sequence>
<dbReference type="RefSeq" id="WP_311614819.1">
    <property type="nucleotide sequence ID" value="NZ_JAVREV010000001.1"/>
</dbReference>
<keyword evidence="2" id="KW-1185">Reference proteome</keyword>
<organism evidence="1 2">
    <name type="scientific">Streptomyces johnsoniae</name>
    <dbReference type="NCBI Taxonomy" id="3075532"/>
    <lineage>
        <taxon>Bacteria</taxon>
        <taxon>Bacillati</taxon>
        <taxon>Actinomycetota</taxon>
        <taxon>Actinomycetes</taxon>
        <taxon>Kitasatosporales</taxon>
        <taxon>Streptomycetaceae</taxon>
        <taxon>Streptomyces</taxon>
    </lineage>
</organism>
<accession>A0ABU2RWU3</accession>
<reference evidence="2" key="1">
    <citation type="submission" date="2023-07" db="EMBL/GenBank/DDBJ databases">
        <title>30 novel species of actinomycetes from the DSMZ collection.</title>
        <authorList>
            <person name="Nouioui I."/>
        </authorList>
    </citation>
    <scope>NUCLEOTIDE SEQUENCE [LARGE SCALE GENOMIC DNA]</scope>
    <source>
        <strain evidence="2">DSM 41886</strain>
    </source>
</reference>
<dbReference type="EMBL" id="JAVREV010000001">
    <property type="protein sequence ID" value="MDT0441221.1"/>
    <property type="molecule type" value="Genomic_DNA"/>
</dbReference>